<evidence type="ECO:0000259" key="16">
    <source>
        <dbReference type="Pfam" id="PF21436"/>
    </source>
</evidence>
<evidence type="ECO:0000256" key="1">
    <source>
        <dbReference type="ARBA" id="ARBA00001936"/>
    </source>
</evidence>
<dbReference type="PANTHER" id="PTHR13872">
    <property type="entry name" value="DOLICHYL-DIPHOSPHOOLIGOSACCHARIDE--PROTEIN GLYCOSYLTRANSFERASE SUBUNIT"/>
    <property type="match status" value="1"/>
</dbReference>
<dbReference type="GO" id="GO:0012505">
    <property type="term" value="C:endomembrane system"/>
    <property type="evidence" value="ECO:0007669"/>
    <property type="project" value="UniProtKB-SubCell"/>
</dbReference>
<comment type="similarity">
    <text evidence="5">Belongs to the STT3 family.</text>
</comment>
<evidence type="ECO:0000259" key="15">
    <source>
        <dbReference type="Pfam" id="PF02516"/>
    </source>
</evidence>
<feature type="domain" description="Oligosaccharyl transferase STT3 N-terminal" evidence="15">
    <location>
        <begin position="85"/>
        <end position="426"/>
    </location>
</feature>
<evidence type="ECO:0000256" key="12">
    <source>
        <dbReference type="ARBA" id="ARBA00023136"/>
    </source>
</evidence>
<feature type="transmembrane region" description="Helical" evidence="14">
    <location>
        <begin position="140"/>
        <end position="158"/>
    </location>
</feature>
<dbReference type="eggNOG" id="COG1287">
    <property type="taxonomic scope" value="Bacteria"/>
</dbReference>
<dbReference type="Proteomes" id="UP000001052">
    <property type="component" value="Chromosome"/>
</dbReference>
<feature type="transmembrane region" description="Helical" evidence="14">
    <location>
        <begin position="247"/>
        <end position="273"/>
    </location>
</feature>
<gene>
    <name evidence="17" type="ordered locus">Dret_0285</name>
</gene>
<dbReference type="InterPro" id="IPR048999">
    <property type="entry name" value="STT3-PglB_core"/>
</dbReference>
<name>C8WZW2_DESRD</name>
<keyword evidence="18" id="KW-1185">Reference proteome</keyword>
<dbReference type="Pfam" id="PF21436">
    <property type="entry name" value="STT3-PglB_core"/>
    <property type="match status" value="1"/>
</dbReference>
<evidence type="ECO:0000256" key="4">
    <source>
        <dbReference type="ARBA" id="ARBA00004922"/>
    </source>
</evidence>
<keyword evidence="10" id="KW-0460">Magnesium</keyword>
<dbReference type="InterPro" id="IPR048307">
    <property type="entry name" value="STT3_N"/>
</dbReference>
<dbReference type="GO" id="GO:0016020">
    <property type="term" value="C:membrane"/>
    <property type="evidence" value="ECO:0007669"/>
    <property type="project" value="InterPro"/>
</dbReference>
<keyword evidence="8 14" id="KW-0812">Transmembrane</keyword>
<proteinExistence type="inferred from homology"/>
<keyword evidence="9" id="KW-0479">Metal-binding</keyword>
<dbReference type="GO" id="GO:0004576">
    <property type="term" value="F:oligosaccharyl transferase activity"/>
    <property type="evidence" value="ECO:0007669"/>
    <property type="project" value="InterPro"/>
</dbReference>
<dbReference type="GO" id="GO:0046872">
    <property type="term" value="F:metal ion binding"/>
    <property type="evidence" value="ECO:0007669"/>
    <property type="project" value="UniProtKB-KW"/>
</dbReference>
<feature type="transmembrane region" description="Helical" evidence="14">
    <location>
        <begin position="222"/>
        <end position="241"/>
    </location>
</feature>
<feature type="domain" description="STT3/PglB/AglB core" evidence="16">
    <location>
        <begin position="477"/>
        <end position="620"/>
    </location>
</feature>
<feature type="transmembrane region" description="Helical" evidence="14">
    <location>
        <begin position="354"/>
        <end position="372"/>
    </location>
</feature>
<evidence type="ECO:0000256" key="6">
    <source>
        <dbReference type="ARBA" id="ARBA00022676"/>
    </source>
</evidence>
<dbReference type="Pfam" id="PF02516">
    <property type="entry name" value="STT3"/>
    <property type="match status" value="1"/>
</dbReference>
<feature type="transmembrane region" description="Helical" evidence="14">
    <location>
        <begin position="285"/>
        <end position="307"/>
    </location>
</feature>
<dbReference type="InterPro" id="IPR003674">
    <property type="entry name" value="Oligo_trans_STT3"/>
</dbReference>
<keyword evidence="12 14" id="KW-0472">Membrane</keyword>
<evidence type="ECO:0000256" key="9">
    <source>
        <dbReference type="ARBA" id="ARBA00022723"/>
    </source>
</evidence>
<dbReference type="AlphaFoldDB" id="C8WZW2"/>
<reference evidence="17 18" key="2">
    <citation type="journal article" date="2010" name="Stand. Genomic Sci.">
        <title>Complete genome sequence of Desulfohalobium retbaense type strain (HR(100)).</title>
        <authorList>
            <person name="Spring S."/>
            <person name="Nolan M."/>
            <person name="Lapidus A."/>
            <person name="Glavina Del Rio T."/>
            <person name="Copeland A."/>
            <person name="Tice H."/>
            <person name="Cheng J.F."/>
            <person name="Lucas S."/>
            <person name="Land M."/>
            <person name="Chen F."/>
            <person name="Bruce D."/>
            <person name="Goodwin L."/>
            <person name="Pitluck S."/>
            <person name="Ivanova N."/>
            <person name="Mavromatis K."/>
            <person name="Mikhailova N."/>
            <person name="Pati A."/>
            <person name="Chen A."/>
            <person name="Palaniappan K."/>
            <person name="Hauser L."/>
            <person name="Chang Y.J."/>
            <person name="Jeffries C.D."/>
            <person name="Munk C."/>
            <person name="Kiss H."/>
            <person name="Chain P."/>
            <person name="Han C."/>
            <person name="Brettin T."/>
            <person name="Detter J.C."/>
            <person name="Schuler E."/>
            <person name="Goker M."/>
            <person name="Rohde M."/>
            <person name="Bristow J."/>
            <person name="Eisen J.A."/>
            <person name="Markowitz V."/>
            <person name="Hugenholtz P."/>
            <person name="Kyrpides N.C."/>
            <person name="Klenk H.P."/>
        </authorList>
    </citation>
    <scope>NUCLEOTIDE SEQUENCE [LARGE SCALE GENOMIC DNA]</scope>
    <source>
        <strain evidence="17 18">DSM 5692</strain>
    </source>
</reference>
<dbReference type="OrthoDB" id="9796223at2"/>
<reference evidence="18" key="1">
    <citation type="submission" date="2009-09" db="EMBL/GenBank/DDBJ databases">
        <title>The complete chromosome of Desulfohalobium retbaense DSM 5692.</title>
        <authorList>
            <consortium name="US DOE Joint Genome Institute (JGI-PGF)"/>
            <person name="Lucas S."/>
            <person name="Copeland A."/>
            <person name="Lapidus A."/>
            <person name="Glavina del Rio T."/>
            <person name="Dalin E."/>
            <person name="Tice H."/>
            <person name="Bruce D."/>
            <person name="Goodwin L."/>
            <person name="Pitluck S."/>
            <person name="Kyrpides N."/>
            <person name="Mavromatis K."/>
            <person name="Ivanova N."/>
            <person name="Mikhailova N."/>
            <person name="Munk A.C."/>
            <person name="Brettin T."/>
            <person name="Detter J.C."/>
            <person name="Han C."/>
            <person name="Tapia R."/>
            <person name="Larimer F."/>
            <person name="Land M."/>
            <person name="Hauser L."/>
            <person name="Markowitz V."/>
            <person name="Cheng J.-F."/>
            <person name="Hugenholtz P."/>
            <person name="Woyke T."/>
            <person name="Wu D."/>
            <person name="Spring S."/>
            <person name="Klenk H.-P."/>
            <person name="Eisen J.A."/>
        </authorList>
    </citation>
    <scope>NUCLEOTIDE SEQUENCE [LARGE SCALE GENOMIC DNA]</scope>
    <source>
        <strain evidence="18">DSM 5692</strain>
    </source>
</reference>
<evidence type="ECO:0000256" key="10">
    <source>
        <dbReference type="ARBA" id="ARBA00022842"/>
    </source>
</evidence>
<dbReference type="PANTHER" id="PTHR13872:SF1">
    <property type="entry name" value="DOLICHYL-DIPHOSPHOOLIGOSACCHARIDE--PROTEIN GLYCOSYLTRANSFERASE SUBUNIT STT3B"/>
    <property type="match status" value="1"/>
</dbReference>
<evidence type="ECO:0000256" key="8">
    <source>
        <dbReference type="ARBA" id="ARBA00022692"/>
    </source>
</evidence>
<evidence type="ECO:0000313" key="17">
    <source>
        <dbReference type="EMBL" id="ACV67587.1"/>
    </source>
</evidence>
<dbReference type="HOGENOM" id="CLU_345048_0_0_7"/>
<feature type="transmembrane region" description="Helical" evidence="14">
    <location>
        <begin position="87"/>
        <end position="108"/>
    </location>
</feature>
<comment type="subcellular location">
    <subcellularLocation>
        <location evidence="3">Endomembrane system</location>
        <topology evidence="3">Multi-pass membrane protein</topology>
    </subcellularLocation>
</comment>
<keyword evidence="7 17" id="KW-0808">Transferase</keyword>
<comment type="cofactor">
    <cofactor evidence="1">
        <name>Mn(2+)</name>
        <dbReference type="ChEBI" id="CHEBI:29035"/>
    </cofactor>
</comment>
<feature type="transmembrane region" description="Helical" evidence="14">
    <location>
        <begin position="198"/>
        <end position="215"/>
    </location>
</feature>
<keyword evidence="11 14" id="KW-1133">Transmembrane helix</keyword>
<dbReference type="EMBL" id="CP001734">
    <property type="protein sequence ID" value="ACV67587.1"/>
    <property type="molecule type" value="Genomic_DNA"/>
</dbReference>
<sequence length="736" mass="81668">MKKLFFTKLLIVCFLTYVAGLFLRFWELPLWLDASYWVAGEPLMATHDAYAWMAGAKGAGRLVGRPMSELLAGLHALTGLNVGVINFWLPAICAPLAAIPVCLLCAYWRRPEAGLAAGVMASGSLGFLLRTRLGFGDTDILTLFLPLLFVAALVYWLTPFLSQNWGQVFPFRKPSSQTSKKKNADAPERELLFSGPRFYWAAFGAGLIFLAYSWFYPNAYPIAMYVLITAVGVACLLNRSLPWQDFWAGLAVVLALGKLGWVGLIIGGGITWLGLQRPDIIRTRFTGTALLAGVLVLFPVFHGAAVVTKLIEPALSYAKINLSRETESLLKLPTVKQSIREAQNIDWLAIMDRLAGHWALFIPALLGTAWMVIKRPLALSLLPLLGLSILSFKLGNRFAMYGGPVLGLGLGFGTVSLLSTMSSKRTILWFGALCVAFVASCPLSNTADMLRPGPVIPKIYAQTFMELAENTPQDAQLWQWWDYGYAAQYYAQRRSFGDGGAHSGPHLYPLAKIHSTNSPAKAAQLMRLIGAHGKEQRLECQHNGTKPQNPGASVLYYPTKPLAPLEAMGPEKAQDFVDTLDAGTDLTLPEQPDPQYFVLSWENLRLAYWITYFGNWNLETGNSFHGRVQRVRRQAQFDLQQGVLQTTDRQVPLVSLDVIDESGRNHRSWPNSGNIHAVLNQLSRELYIMDDTVYNSLLVQMLIGESDQFAPHFELVQDRFPWTRVYRVSAADTSGQ</sequence>
<evidence type="ECO:0000256" key="7">
    <source>
        <dbReference type="ARBA" id="ARBA00022679"/>
    </source>
</evidence>
<evidence type="ECO:0000256" key="5">
    <source>
        <dbReference type="ARBA" id="ARBA00010810"/>
    </source>
</evidence>
<feature type="transmembrane region" description="Helical" evidence="14">
    <location>
        <begin position="401"/>
        <end position="420"/>
    </location>
</feature>
<comment type="pathway">
    <text evidence="4">Protein modification; protein glycosylation.</text>
</comment>
<evidence type="ECO:0000313" key="18">
    <source>
        <dbReference type="Proteomes" id="UP000001052"/>
    </source>
</evidence>
<dbReference type="STRING" id="485915.Dret_0285"/>
<dbReference type="UniPathway" id="UPA00378"/>
<keyword evidence="13" id="KW-0464">Manganese</keyword>
<dbReference type="Gene3D" id="3.40.1380.40">
    <property type="match status" value="1"/>
</dbReference>
<evidence type="ECO:0000256" key="3">
    <source>
        <dbReference type="ARBA" id="ARBA00004127"/>
    </source>
</evidence>
<comment type="cofactor">
    <cofactor evidence="2">
        <name>Mg(2+)</name>
        <dbReference type="ChEBI" id="CHEBI:18420"/>
    </cofactor>
</comment>
<evidence type="ECO:0000256" key="11">
    <source>
        <dbReference type="ARBA" id="ARBA00022989"/>
    </source>
</evidence>
<protein>
    <submittedName>
        <fullName evidence="17">Oligosaccharyl transferase STT3 subunit</fullName>
    </submittedName>
</protein>
<dbReference type="CAZy" id="GT66">
    <property type="family name" value="Glycosyltransferase Family 66"/>
</dbReference>
<evidence type="ECO:0000256" key="13">
    <source>
        <dbReference type="ARBA" id="ARBA00023211"/>
    </source>
</evidence>
<feature type="transmembrane region" description="Helical" evidence="14">
    <location>
        <begin position="427"/>
        <end position="445"/>
    </location>
</feature>
<evidence type="ECO:0000256" key="14">
    <source>
        <dbReference type="SAM" id="Phobius"/>
    </source>
</evidence>
<accession>C8WZW2</accession>
<organism evidence="17 18">
    <name type="scientific">Desulfohalobium retbaense (strain ATCC 49708 / DSM 5692 / JCM 16813 / HR100)</name>
    <dbReference type="NCBI Taxonomy" id="485915"/>
    <lineage>
        <taxon>Bacteria</taxon>
        <taxon>Pseudomonadati</taxon>
        <taxon>Thermodesulfobacteriota</taxon>
        <taxon>Desulfovibrionia</taxon>
        <taxon>Desulfovibrionales</taxon>
        <taxon>Desulfohalobiaceae</taxon>
        <taxon>Desulfohalobium</taxon>
    </lineage>
</organism>
<keyword evidence="6" id="KW-0328">Glycosyltransferase</keyword>
<evidence type="ECO:0000256" key="2">
    <source>
        <dbReference type="ARBA" id="ARBA00001946"/>
    </source>
</evidence>
<dbReference type="KEGG" id="drt:Dret_0285"/>